<keyword evidence="8" id="KW-1185">Reference proteome</keyword>
<dbReference type="PRINTS" id="PR00792">
    <property type="entry name" value="PEPSIN"/>
</dbReference>
<feature type="active site" evidence="3">
    <location>
        <position position="264"/>
    </location>
</feature>
<dbReference type="Pfam" id="PF00026">
    <property type="entry name" value="Asp"/>
    <property type="match status" value="1"/>
</dbReference>
<comment type="similarity">
    <text evidence="1 4">Belongs to the peptidase A1 family.</text>
</comment>
<accession>A0AAJ0LWB3</accession>
<dbReference type="PANTHER" id="PTHR47966:SF65">
    <property type="entry name" value="ASPARTIC-TYPE ENDOPEPTIDASE"/>
    <property type="match status" value="1"/>
</dbReference>
<dbReference type="EMBL" id="JAWDJX010000003">
    <property type="protein sequence ID" value="KAK3057692.1"/>
    <property type="molecule type" value="Genomic_DNA"/>
</dbReference>
<evidence type="ECO:0000259" key="6">
    <source>
        <dbReference type="PROSITE" id="PS51767"/>
    </source>
</evidence>
<evidence type="ECO:0000256" key="2">
    <source>
        <dbReference type="ARBA" id="ARBA00022750"/>
    </source>
</evidence>
<dbReference type="AlphaFoldDB" id="A0AAJ0LWB3"/>
<dbReference type="PROSITE" id="PS51767">
    <property type="entry name" value="PEPTIDASE_A1"/>
    <property type="match status" value="1"/>
</dbReference>
<evidence type="ECO:0000313" key="7">
    <source>
        <dbReference type="EMBL" id="KAK3057692.1"/>
    </source>
</evidence>
<dbReference type="PROSITE" id="PS00141">
    <property type="entry name" value="ASP_PROTEASE"/>
    <property type="match status" value="1"/>
</dbReference>
<evidence type="ECO:0000256" key="1">
    <source>
        <dbReference type="ARBA" id="ARBA00007447"/>
    </source>
</evidence>
<dbReference type="PANTHER" id="PTHR47966">
    <property type="entry name" value="BETA-SITE APP-CLEAVING ENZYME, ISOFORM A-RELATED"/>
    <property type="match status" value="1"/>
</dbReference>
<dbReference type="InterPro" id="IPR021109">
    <property type="entry name" value="Peptidase_aspartic_dom_sf"/>
</dbReference>
<feature type="chain" id="PRO_5042525350" description="Peptidase A1 domain-containing protein" evidence="5">
    <location>
        <begin position="21"/>
        <end position="401"/>
    </location>
</feature>
<dbReference type="Proteomes" id="UP001271007">
    <property type="component" value="Unassembled WGS sequence"/>
</dbReference>
<evidence type="ECO:0000256" key="3">
    <source>
        <dbReference type="PIRSR" id="PIRSR601461-1"/>
    </source>
</evidence>
<evidence type="ECO:0000256" key="5">
    <source>
        <dbReference type="SAM" id="SignalP"/>
    </source>
</evidence>
<gene>
    <name evidence="7" type="ORF">LTR09_001876</name>
</gene>
<dbReference type="InterPro" id="IPR033121">
    <property type="entry name" value="PEPTIDASE_A1"/>
</dbReference>
<dbReference type="Gene3D" id="2.40.70.10">
    <property type="entry name" value="Acid Proteases"/>
    <property type="match status" value="2"/>
</dbReference>
<reference evidence="7" key="1">
    <citation type="submission" date="2023-04" db="EMBL/GenBank/DDBJ databases">
        <title>Black Yeasts Isolated from many extreme environments.</title>
        <authorList>
            <person name="Coleine C."/>
            <person name="Stajich J.E."/>
            <person name="Selbmann L."/>
        </authorList>
    </citation>
    <scope>NUCLEOTIDE SEQUENCE</scope>
    <source>
        <strain evidence="7">CCFEE 5312</strain>
    </source>
</reference>
<keyword evidence="4" id="KW-0378">Hydrolase</keyword>
<feature type="signal peptide" evidence="5">
    <location>
        <begin position="1"/>
        <end position="20"/>
    </location>
</feature>
<feature type="domain" description="Peptidase A1" evidence="6">
    <location>
        <begin position="62"/>
        <end position="384"/>
    </location>
</feature>
<keyword evidence="4" id="KW-0645">Protease</keyword>
<proteinExistence type="inferred from homology"/>
<dbReference type="SUPFAM" id="SSF50630">
    <property type="entry name" value="Acid proteases"/>
    <property type="match status" value="1"/>
</dbReference>
<keyword evidence="5" id="KW-0732">Signal</keyword>
<name>A0AAJ0LWB3_9PEZI</name>
<protein>
    <recommendedName>
        <fullName evidence="6">Peptidase A1 domain-containing protein</fullName>
    </recommendedName>
</protein>
<dbReference type="GO" id="GO:0006508">
    <property type="term" value="P:proteolysis"/>
    <property type="evidence" value="ECO:0007669"/>
    <property type="project" value="UniProtKB-KW"/>
</dbReference>
<feature type="active site" evidence="3">
    <location>
        <position position="80"/>
    </location>
</feature>
<comment type="caution">
    <text evidence="7">The sequence shown here is derived from an EMBL/GenBank/DDBJ whole genome shotgun (WGS) entry which is preliminary data.</text>
</comment>
<sequence>MAILSYLVALLALLCFTAAAQRVVVADIWKPANSQIASPSNITLSRKALSVPLTQTSDKTLYRINVSAGTPPQQQSLQLDTGSRRLWVPATGTSICASSLADCANLGSFDSSESSTLDTSGETDTIAYSDGSSVTGQVFSDTFRIGGQAISNQVGLLGKQGTAVYEGVLGIGFPASAPTINHNLAAQGIISSNRYSIYLNSLASTTGTIIFGGIDLSKFVAPLLRVPVIGTDQPIIALTRVATLKGLLPTIQTSADYSQPIILDTGTSLTVLPTALVDSINTAMGAQYYPGATNGVTIVPCSAVTQSLSINFHFGGILTGPTINVPVSQLVLQGLGSLNGVEMCQFGLFGSDAANGNFPTTLGDTFLRSAYVLFDLDGGKVGLAQAVVGSADSLVRKIAEV</sequence>
<evidence type="ECO:0000313" key="8">
    <source>
        <dbReference type="Proteomes" id="UP001271007"/>
    </source>
</evidence>
<evidence type="ECO:0000256" key="4">
    <source>
        <dbReference type="RuleBase" id="RU000454"/>
    </source>
</evidence>
<keyword evidence="2 4" id="KW-0064">Aspartyl protease</keyword>
<organism evidence="7 8">
    <name type="scientific">Extremus antarcticus</name>
    <dbReference type="NCBI Taxonomy" id="702011"/>
    <lineage>
        <taxon>Eukaryota</taxon>
        <taxon>Fungi</taxon>
        <taxon>Dikarya</taxon>
        <taxon>Ascomycota</taxon>
        <taxon>Pezizomycotina</taxon>
        <taxon>Dothideomycetes</taxon>
        <taxon>Dothideomycetidae</taxon>
        <taxon>Mycosphaerellales</taxon>
        <taxon>Extremaceae</taxon>
        <taxon>Extremus</taxon>
    </lineage>
</organism>
<dbReference type="GO" id="GO:0004190">
    <property type="term" value="F:aspartic-type endopeptidase activity"/>
    <property type="evidence" value="ECO:0007669"/>
    <property type="project" value="UniProtKB-KW"/>
</dbReference>
<dbReference type="InterPro" id="IPR001461">
    <property type="entry name" value="Aspartic_peptidase_A1"/>
</dbReference>
<dbReference type="InterPro" id="IPR001969">
    <property type="entry name" value="Aspartic_peptidase_AS"/>
</dbReference>